<dbReference type="PRINTS" id="PR00368">
    <property type="entry name" value="FADPNR"/>
</dbReference>
<keyword evidence="8" id="KW-0521">NADP</keyword>
<dbReference type="InterPro" id="IPR008255">
    <property type="entry name" value="Pyr_nucl-diS_OxRdtase_2_AS"/>
</dbReference>
<comment type="cofactor">
    <cofactor evidence="8">
        <name>FAD</name>
        <dbReference type="ChEBI" id="CHEBI:57692"/>
    </cofactor>
    <text evidence="8">Binds 1 FAD per subunit.</text>
</comment>
<evidence type="ECO:0000256" key="6">
    <source>
        <dbReference type="ARBA" id="ARBA00023284"/>
    </source>
</evidence>
<dbReference type="SUPFAM" id="SSF51905">
    <property type="entry name" value="FAD/NAD(P)-binding domain"/>
    <property type="match status" value="1"/>
</dbReference>
<dbReference type="PRINTS" id="PR00469">
    <property type="entry name" value="PNDRDTASEII"/>
</dbReference>
<keyword evidence="5" id="KW-1015">Disulfide bond</keyword>
<keyword evidence="3 7" id="KW-0274">FAD</keyword>
<dbReference type="Gene3D" id="3.50.50.60">
    <property type="entry name" value="FAD/NAD(P)-binding domain"/>
    <property type="match status" value="2"/>
</dbReference>
<dbReference type="GO" id="GO:0004791">
    <property type="term" value="F:thioredoxin-disulfide reductase (NADPH) activity"/>
    <property type="evidence" value="ECO:0007669"/>
    <property type="project" value="UniProtKB-UniRule"/>
</dbReference>
<dbReference type="AlphaFoldDB" id="D7CK85"/>
<sequence length="334" mass="36327">MFSIVEIRDFRVNLTEDLSLEIVEGGASEMDRYEVVIIGGGPAGLTAGIYVARSRLRALLLEAAFPGGNAALTDQIDNYPGFPFGISGPELADRFRQQAERLGLEIRIAEAKKIALEGDLKRIDTDKGSLVADIVIVAAGVRRRELGVPGETELVGKGVSYCATCDGPFFENRRVAVVGGGDSAVEEALYLSGLAERVYLVHRRDTLRANRMAQEKLLANNRIELKLNRVVERLEGEKMLKALVLKDTVTGDLERLEVDGAFVSIGMKPALEFLGNLVELKEGYIVTDENMHTSVPGILAAGDIRYKTDRQIATAVGDGAIAGMEAVRLLENRR</sequence>
<dbReference type="NCBIfam" id="TIGR01292">
    <property type="entry name" value="TRX_reduct"/>
    <property type="match status" value="1"/>
</dbReference>
<evidence type="ECO:0000256" key="7">
    <source>
        <dbReference type="RuleBase" id="RU003880"/>
    </source>
</evidence>
<keyword evidence="6 7" id="KW-0676">Redox-active center</keyword>
<dbReference type="STRING" id="643648.Slip_2331"/>
<evidence type="ECO:0000313" key="10">
    <source>
        <dbReference type="EMBL" id="ADI03069.1"/>
    </source>
</evidence>
<dbReference type="EMBL" id="CP002048">
    <property type="protein sequence ID" value="ADI03069.1"/>
    <property type="molecule type" value="Genomic_DNA"/>
</dbReference>
<protein>
    <recommendedName>
        <fullName evidence="7">Thioredoxin reductase</fullName>
        <ecNumber evidence="7">1.8.1.9</ecNumber>
    </recommendedName>
</protein>
<evidence type="ECO:0000256" key="2">
    <source>
        <dbReference type="ARBA" id="ARBA00022630"/>
    </source>
</evidence>
<organism evidence="10 11">
    <name type="scientific">Syntrophothermus lipocalidus (strain DSM 12680 / TGB-C1)</name>
    <dbReference type="NCBI Taxonomy" id="643648"/>
    <lineage>
        <taxon>Bacteria</taxon>
        <taxon>Bacillati</taxon>
        <taxon>Bacillota</taxon>
        <taxon>Clostridia</taxon>
        <taxon>Eubacteriales</taxon>
        <taxon>Syntrophomonadaceae</taxon>
        <taxon>Syntrophothermus</taxon>
    </lineage>
</organism>
<keyword evidence="2 7" id="KW-0285">Flavoprotein</keyword>
<reference evidence="11" key="1">
    <citation type="journal article" date="2010" name="Stand. Genomic Sci.">
        <title>Complete genome sequence of Syntrophothermus lipocalidus type strain (TGB-C1T).</title>
        <authorList>
            <consortium name="US DOE Joint Genome Institute (JGI-PGF)"/>
            <person name="Djao O."/>
            <person name="Zhang X."/>
            <person name="Lucas S."/>
            <person name="Lapidus A."/>
            <person name="Glavina Del Rio T."/>
            <person name="Nolan M."/>
            <person name="Tice H."/>
            <person name="Cheng J."/>
            <person name="Han C."/>
            <person name="Tapia R."/>
            <person name="Goodwin L."/>
            <person name="Pitluck S."/>
            <person name="Liolios K."/>
            <person name="Ivanova N."/>
            <person name="Mavromatis K."/>
            <person name="Mikhailova N."/>
            <person name="Ovchinnikova G."/>
            <person name="Pati A."/>
            <person name="Brambilla E."/>
            <person name="Chen A."/>
            <person name="Palaniappan K."/>
            <person name="Land M."/>
            <person name="Hauser L."/>
            <person name="Chang Y."/>
            <person name="Jeffries C."/>
            <person name="Rohde M."/>
            <person name="Sikorski J."/>
            <person name="Spring S."/>
            <person name="Goker M."/>
            <person name="Detter J."/>
            <person name="Woyke T."/>
            <person name="Bristow J."/>
            <person name="Eisen J."/>
            <person name="Markowitz V."/>
            <person name="Hugenholtz P."/>
            <person name="Kyrpides N."/>
            <person name="Klenk H."/>
        </authorList>
    </citation>
    <scope>NUCLEOTIDE SEQUENCE [LARGE SCALE GENOMIC DNA]</scope>
    <source>
        <strain evidence="11">DSM 12680 / TGB-C1</strain>
    </source>
</reference>
<evidence type="ECO:0000259" key="9">
    <source>
        <dbReference type="Pfam" id="PF07992"/>
    </source>
</evidence>
<dbReference type="Proteomes" id="UP000000378">
    <property type="component" value="Chromosome"/>
</dbReference>
<dbReference type="eggNOG" id="COG0492">
    <property type="taxonomic scope" value="Bacteria"/>
</dbReference>
<dbReference type="InterPro" id="IPR050097">
    <property type="entry name" value="Ferredoxin-NADP_redctase_2"/>
</dbReference>
<dbReference type="InterPro" id="IPR023753">
    <property type="entry name" value="FAD/NAD-binding_dom"/>
</dbReference>
<evidence type="ECO:0000256" key="1">
    <source>
        <dbReference type="ARBA" id="ARBA00009333"/>
    </source>
</evidence>
<feature type="domain" description="FAD/NAD(P)-binding" evidence="9">
    <location>
        <begin position="33"/>
        <end position="319"/>
    </location>
</feature>
<evidence type="ECO:0000256" key="5">
    <source>
        <dbReference type="ARBA" id="ARBA00023157"/>
    </source>
</evidence>
<comment type="similarity">
    <text evidence="1 7">Belongs to the class-II pyridine nucleotide-disulfide oxidoreductase family.</text>
</comment>
<evidence type="ECO:0000256" key="8">
    <source>
        <dbReference type="RuleBase" id="RU003881"/>
    </source>
</evidence>
<name>D7CK85_SYNLT</name>
<reference evidence="10 11" key="2">
    <citation type="journal article" date="2010" name="Stand. Genomic Sci.">
        <title>Complete genome sequence of Syntrophothermus lipocalidus type strain (TGB-C1).</title>
        <authorList>
            <person name="Djao O.D."/>
            <person name="Zhang X."/>
            <person name="Lucas S."/>
            <person name="Lapidus A."/>
            <person name="Del Rio T.G."/>
            <person name="Nolan M."/>
            <person name="Tice H."/>
            <person name="Cheng J.F."/>
            <person name="Han C."/>
            <person name="Tapia R."/>
            <person name="Goodwin L."/>
            <person name="Pitluck S."/>
            <person name="Liolios K."/>
            <person name="Ivanova N."/>
            <person name="Mavromatis K."/>
            <person name="Mikhailova N."/>
            <person name="Ovchinnikova G."/>
            <person name="Pati A."/>
            <person name="Brambilla E."/>
            <person name="Chen A."/>
            <person name="Palaniappan K."/>
            <person name="Land M."/>
            <person name="Hauser L."/>
            <person name="Chang Y.J."/>
            <person name="Jeffries C.D."/>
            <person name="Rohde M."/>
            <person name="Sikorski J."/>
            <person name="Spring S."/>
            <person name="Goker M."/>
            <person name="Detter J.C."/>
            <person name="Woyke T."/>
            <person name="Bristow J."/>
            <person name="Eisen J.A."/>
            <person name="Markowitz V."/>
            <person name="Hugenholtz P."/>
            <person name="Kyrpides N.C."/>
            <person name="Klenk H.P."/>
        </authorList>
    </citation>
    <scope>NUCLEOTIDE SEQUENCE [LARGE SCALE GENOMIC DNA]</scope>
    <source>
        <strain evidence="11">DSM 12680 / TGB-C1</strain>
    </source>
</reference>
<comment type="catalytic activity">
    <reaction evidence="7">
        <text>[thioredoxin]-dithiol + NADP(+) = [thioredoxin]-disulfide + NADPH + H(+)</text>
        <dbReference type="Rhea" id="RHEA:20345"/>
        <dbReference type="Rhea" id="RHEA-COMP:10698"/>
        <dbReference type="Rhea" id="RHEA-COMP:10700"/>
        <dbReference type="ChEBI" id="CHEBI:15378"/>
        <dbReference type="ChEBI" id="CHEBI:29950"/>
        <dbReference type="ChEBI" id="CHEBI:50058"/>
        <dbReference type="ChEBI" id="CHEBI:57783"/>
        <dbReference type="ChEBI" id="CHEBI:58349"/>
        <dbReference type="EC" id="1.8.1.9"/>
    </reaction>
</comment>
<gene>
    <name evidence="10" type="ordered locus">Slip_2331</name>
</gene>
<evidence type="ECO:0000256" key="4">
    <source>
        <dbReference type="ARBA" id="ARBA00023002"/>
    </source>
</evidence>
<comment type="subunit">
    <text evidence="7">Homodimer.</text>
</comment>
<dbReference type="Pfam" id="PF07992">
    <property type="entry name" value="Pyr_redox_2"/>
    <property type="match status" value="1"/>
</dbReference>
<dbReference type="GO" id="GO:0019430">
    <property type="term" value="P:removal of superoxide radicals"/>
    <property type="evidence" value="ECO:0007669"/>
    <property type="project" value="UniProtKB-UniRule"/>
</dbReference>
<dbReference type="GO" id="GO:0005737">
    <property type="term" value="C:cytoplasm"/>
    <property type="evidence" value="ECO:0007669"/>
    <property type="project" value="InterPro"/>
</dbReference>
<keyword evidence="4 7" id="KW-0560">Oxidoreductase</keyword>
<accession>D7CK85</accession>
<keyword evidence="11" id="KW-1185">Reference proteome</keyword>
<dbReference type="InterPro" id="IPR036188">
    <property type="entry name" value="FAD/NAD-bd_sf"/>
</dbReference>
<dbReference type="InterPro" id="IPR005982">
    <property type="entry name" value="Thioredox_Rdtase"/>
</dbReference>
<dbReference type="KEGG" id="slp:Slip_2331"/>
<dbReference type="EC" id="1.8.1.9" evidence="7"/>
<dbReference type="PANTHER" id="PTHR48105">
    <property type="entry name" value="THIOREDOXIN REDUCTASE 1-RELATED-RELATED"/>
    <property type="match status" value="1"/>
</dbReference>
<dbReference type="PROSITE" id="PS00573">
    <property type="entry name" value="PYRIDINE_REDOX_2"/>
    <property type="match status" value="1"/>
</dbReference>
<proteinExistence type="inferred from homology"/>
<evidence type="ECO:0000256" key="3">
    <source>
        <dbReference type="ARBA" id="ARBA00022827"/>
    </source>
</evidence>
<dbReference type="HOGENOM" id="CLU_031864_5_3_9"/>
<evidence type="ECO:0000313" key="11">
    <source>
        <dbReference type="Proteomes" id="UP000000378"/>
    </source>
</evidence>